<evidence type="ECO:0000256" key="1">
    <source>
        <dbReference type="SAM" id="MobiDB-lite"/>
    </source>
</evidence>
<dbReference type="AlphaFoldDB" id="A0A7W8A8I1"/>
<gene>
    <name evidence="2" type="ORF">HNR40_007018</name>
</gene>
<evidence type="ECO:0000313" key="3">
    <source>
        <dbReference type="Proteomes" id="UP000568380"/>
    </source>
</evidence>
<dbReference type="RefSeq" id="WP_246509739.1">
    <property type="nucleotide sequence ID" value="NZ_JACHIN010000010.1"/>
</dbReference>
<reference evidence="2 3" key="1">
    <citation type="submission" date="2020-08" db="EMBL/GenBank/DDBJ databases">
        <title>Genomic Encyclopedia of Type Strains, Phase IV (KMG-IV): sequencing the most valuable type-strain genomes for metagenomic binning, comparative biology and taxonomic classification.</title>
        <authorList>
            <person name="Goeker M."/>
        </authorList>
    </citation>
    <scope>NUCLEOTIDE SEQUENCE [LARGE SCALE GENOMIC DNA]</scope>
    <source>
        <strain evidence="2 3">DSM 45385</strain>
    </source>
</reference>
<proteinExistence type="predicted"/>
<protein>
    <submittedName>
        <fullName evidence="2">Uncharacterized protein</fullName>
    </submittedName>
</protein>
<evidence type="ECO:0000313" key="2">
    <source>
        <dbReference type="EMBL" id="MBB5081523.1"/>
    </source>
</evidence>
<dbReference type="Proteomes" id="UP000568380">
    <property type="component" value="Unassembled WGS sequence"/>
</dbReference>
<feature type="region of interest" description="Disordered" evidence="1">
    <location>
        <begin position="66"/>
        <end position="86"/>
    </location>
</feature>
<sequence>MHAPLFRIAERHAATEEQRQIHPSMIGPHQAIRLVSFLLSGTAKLDEGEPEVDHAALTAVLSLARSSAESSRRSRPRSCRWRPAAA</sequence>
<name>A0A7W8A8I1_9ACTN</name>
<dbReference type="EMBL" id="JACHIN010000010">
    <property type="protein sequence ID" value="MBB5081523.1"/>
    <property type="molecule type" value="Genomic_DNA"/>
</dbReference>
<comment type="caution">
    <text evidence="2">The sequence shown here is derived from an EMBL/GenBank/DDBJ whole genome shotgun (WGS) entry which is preliminary data.</text>
</comment>
<accession>A0A7W8A8I1</accession>
<organism evidence="2 3">
    <name type="scientific">Nonomuraea endophytica</name>
    <dbReference type="NCBI Taxonomy" id="714136"/>
    <lineage>
        <taxon>Bacteria</taxon>
        <taxon>Bacillati</taxon>
        <taxon>Actinomycetota</taxon>
        <taxon>Actinomycetes</taxon>
        <taxon>Streptosporangiales</taxon>
        <taxon>Streptosporangiaceae</taxon>
        <taxon>Nonomuraea</taxon>
    </lineage>
</organism>
<keyword evidence="3" id="KW-1185">Reference proteome</keyword>